<protein>
    <submittedName>
        <fullName evidence="2">Putative F-box domain, FBD domain, leucine-rich repeat domain, L domain-containing protein</fullName>
    </submittedName>
</protein>
<evidence type="ECO:0000313" key="3">
    <source>
        <dbReference type="Proteomes" id="UP000265566"/>
    </source>
</evidence>
<dbReference type="PANTHER" id="PTHR31293:SF12">
    <property type="entry name" value="RNI-LIKE SUPERFAMILY PROTEIN"/>
    <property type="match status" value="1"/>
</dbReference>
<comment type="caution">
    <text evidence="2">The sequence shown here is derived from an EMBL/GenBank/DDBJ whole genome shotgun (WGS) entry which is preliminary data.</text>
</comment>
<dbReference type="SUPFAM" id="SSF52047">
    <property type="entry name" value="RNI-like"/>
    <property type="match status" value="1"/>
</dbReference>
<dbReference type="AlphaFoldDB" id="A0A396ITB7"/>
<organism evidence="2 3">
    <name type="scientific">Medicago truncatula</name>
    <name type="common">Barrel medic</name>
    <name type="synonym">Medicago tribuloides</name>
    <dbReference type="NCBI Taxonomy" id="3880"/>
    <lineage>
        <taxon>Eukaryota</taxon>
        <taxon>Viridiplantae</taxon>
        <taxon>Streptophyta</taxon>
        <taxon>Embryophyta</taxon>
        <taxon>Tracheophyta</taxon>
        <taxon>Spermatophyta</taxon>
        <taxon>Magnoliopsida</taxon>
        <taxon>eudicotyledons</taxon>
        <taxon>Gunneridae</taxon>
        <taxon>Pentapetalae</taxon>
        <taxon>rosids</taxon>
        <taxon>fabids</taxon>
        <taxon>Fabales</taxon>
        <taxon>Fabaceae</taxon>
        <taxon>Papilionoideae</taxon>
        <taxon>50 kb inversion clade</taxon>
        <taxon>NPAAA clade</taxon>
        <taxon>Hologalegina</taxon>
        <taxon>IRL clade</taxon>
        <taxon>Trifolieae</taxon>
        <taxon>Medicago</taxon>
    </lineage>
</organism>
<gene>
    <name evidence="2" type="ORF">MtrunA17_Chr3g0107721</name>
</gene>
<dbReference type="InterPro" id="IPR006566">
    <property type="entry name" value="FBD"/>
</dbReference>
<dbReference type="EMBL" id="PSQE01000003">
    <property type="protein sequence ID" value="RHN67898.1"/>
    <property type="molecule type" value="Genomic_DNA"/>
</dbReference>
<dbReference type="CDD" id="cd22160">
    <property type="entry name" value="F-box_AtFBL13-like"/>
    <property type="match status" value="1"/>
</dbReference>
<dbReference type="PROSITE" id="PS50181">
    <property type="entry name" value="FBOX"/>
    <property type="match status" value="1"/>
</dbReference>
<evidence type="ECO:0000259" key="1">
    <source>
        <dbReference type="PROSITE" id="PS50181"/>
    </source>
</evidence>
<feature type="domain" description="F-box" evidence="1">
    <location>
        <begin position="2"/>
        <end position="55"/>
    </location>
</feature>
<dbReference type="Pfam" id="PF08387">
    <property type="entry name" value="FBD"/>
    <property type="match status" value="1"/>
</dbReference>
<dbReference type="SUPFAM" id="SSF81383">
    <property type="entry name" value="F-box domain"/>
    <property type="match status" value="1"/>
</dbReference>
<dbReference type="InterPro" id="IPR001810">
    <property type="entry name" value="F-box_dom"/>
</dbReference>
<dbReference type="InterPro" id="IPR053781">
    <property type="entry name" value="F-box_AtFBL13-like"/>
</dbReference>
<accession>A0A396ITB7</accession>
<dbReference type="SMART" id="SM00579">
    <property type="entry name" value="FBD"/>
    <property type="match status" value="1"/>
</dbReference>
<evidence type="ECO:0000313" key="2">
    <source>
        <dbReference type="EMBL" id="RHN67898.1"/>
    </source>
</evidence>
<dbReference type="Proteomes" id="UP000265566">
    <property type="component" value="Chromosome 3"/>
</dbReference>
<proteinExistence type="predicted"/>
<name>A0A396ITB7_MEDTR</name>
<dbReference type="Gramene" id="rna16143">
    <property type="protein sequence ID" value="RHN67898.1"/>
    <property type="gene ID" value="gene16143"/>
</dbReference>
<dbReference type="Pfam" id="PF00646">
    <property type="entry name" value="F-box"/>
    <property type="match status" value="1"/>
</dbReference>
<reference evidence="3" key="1">
    <citation type="journal article" date="2018" name="Nat. Plants">
        <title>Whole-genome landscape of Medicago truncatula symbiotic genes.</title>
        <authorList>
            <person name="Pecrix Y."/>
            <person name="Staton S.E."/>
            <person name="Sallet E."/>
            <person name="Lelandais-Briere C."/>
            <person name="Moreau S."/>
            <person name="Carrere S."/>
            <person name="Blein T."/>
            <person name="Jardinaud M.F."/>
            <person name="Latrasse D."/>
            <person name="Zouine M."/>
            <person name="Zahm M."/>
            <person name="Kreplak J."/>
            <person name="Mayjonade B."/>
            <person name="Satge C."/>
            <person name="Perez M."/>
            <person name="Cauet S."/>
            <person name="Marande W."/>
            <person name="Chantry-Darmon C."/>
            <person name="Lopez-Roques C."/>
            <person name="Bouchez O."/>
            <person name="Berard A."/>
            <person name="Debelle F."/>
            <person name="Munos S."/>
            <person name="Bendahmane A."/>
            <person name="Berges H."/>
            <person name="Niebel A."/>
            <person name="Buitink J."/>
            <person name="Frugier F."/>
            <person name="Benhamed M."/>
            <person name="Crespi M."/>
            <person name="Gouzy J."/>
            <person name="Gamas P."/>
        </authorList>
    </citation>
    <scope>NUCLEOTIDE SEQUENCE [LARGE SCALE GENOMIC DNA]</scope>
    <source>
        <strain evidence="3">cv. Jemalong A17</strain>
    </source>
</reference>
<dbReference type="InterPro" id="IPR055294">
    <property type="entry name" value="FBL60-like"/>
</dbReference>
<sequence>MADRISELPDSILSHILSLIPTKLTATTSILSKRWRSVWLSVCTLDFDDATFKDFQSFTNFVSSTMSARETATAPPIHSLSFKCSNESSPYDLKHMNQFLNLVVQQGQLENLDLHMPDQSTEILYLRVVVEIKLVPTIFSCRTLQVLKLNNLILRDITRDHNKLDLPLLKTLHWNGVVFESFKYLIKLLSSCPILQELQGYHSRVMFEKYSGEESFEGLLPNLVKAKIFDSYIPITLLSHVQNLHLETFWIDSYADFPMFHHLINVELILTLGSFIVQPSKLMWLLKLLQHCPKLQNLTIQDCADEDHWYYLKCLEDCVDEDDMFDNKQIVPCVSSQLEMFDQQIVPSCLSSQLKTCCLKDYKGTKNELRFATYIMQNSKVLQTMTIKSSCLVDINAKHQMLMELSSSTKGFTTCKLLFDS</sequence>
<dbReference type="InterPro" id="IPR036047">
    <property type="entry name" value="F-box-like_dom_sf"/>
</dbReference>
<dbReference type="PANTHER" id="PTHR31293">
    <property type="entry name" value="RNI-LIKE SUPERFAMILY PROTEIN"/>
    <property type="match status" value="1"/>
</dbReference>